<comment type="caution">
    <text evidence="2">The sequence shown here is derived from an EMBL/GenBank/DDBJ whole genome shotgun (WGS) entry which is preliminary data.</text>
</comment>
<dbReference type="Pfam" id="PF09912">
    <property type="entry name" value="DUF2141"/>
    <property type="match status" value="1"/>
</dbReference>
<dbReference type="RefSeq" id="WP_244645079.1">
    <property type="nucleotide sequence ID" value="NZ_BMMF01000002.1"/>
</dbReference>
<sequence length="159" mass="16904">MQIRTLSLAALLLATGAVASTAATLEVRVSGVAAGAGPVFVGLCDRDLDRDTCPIGKFQRASGGDVTFRFEGVQPGRWAVAAYQDVNANGSLDMQPILVWQLPSEPYGFSNDVGRYGPPTFRGAAFDLPPSGGSVAVRLDRLPLDDRDAVERAIQRQNQ</sequence>
<dbReference type="InterPro" id="IPR018673">
    <property type="entry name" value="DUF2141"/>
</dbReference>
<proteinExistence type="predicted"/>
<dbReference type="Proteomes" id="UP000600449">
    <property type="component" value="Unassembled WGS sequence"/>
</dbReference>
<dbReference type="EMBL" id="BMMF01000002">
    <property type="protein sequence ID" value="GGK22679.1"/>
    <property type="molecule type" value="Genomic_DNA"/>
</dbReference>
<accession>A0A917Q502</accession>
<feature type="chain" id="PRO_5037019040" description="DUF2141 domain-containing protein" evidence="1">
    <location>
        <begin position="20"/>
        <end position="159"/>
    </location>
</feature>
<evidence type="ECO:0000256" key="1">
    <source>
        <dbReference type="SAM" id="SignalP"/>
    </source>
</evidence>
<reference evidence="2 3" key="1">
    <citation type="journal article" date="2014" name="Int. J. Syst. Evol. Microbiol.">
        <title>Complete genome sequence of Corynebacterium casei LMG S-19264T (=DSM 44701T), isolated from a smear-ripened cheese.</title>
        <authorList>
            <consortium name="US DOE Joint Genome Institute (JGI-PGF)"/>
            <person name="Walter F."/>
            <person name="Albersmeier A."/>
            <person name="Kalinowski J."/>
            <person name="Ruckert C."/>
        </authorList>
    </citation>
    <scope>NUCLEOTIDE SEQUENCE [LARGE SCALE GENOMIC DNA]</scope>
    <source>
        <strain evidence="2 3">CGMCC 1.9161</strain>
    </source>
</reference>
<feature type="signal peptide" evidence="1">
    <location>
        <begin position="1"/>
        <end position="19"/>
    </location>
</feature>
<keyword evidence="1" id="KW-0732">Signal</keyword>
<protein>
    <recommendedName>
        <fullName evidence="4">DUF2141 domain-containing protein</fullName>
    </recommendedName>
</protein>
<gene>
    <name evidence="2" type="ORF">GCM10011322_06700</name>
</gene>
<keyword evidence="3" id="KW-1185">Reference proteome</keyword>
<evidence type="ECO:0000313" key="3">
    <source>
        <dbReference type="Proteomes" id="UP000600449"/>
    </source>
</evidence>
<organism evidence="2 3">
    <name type="scientific">Salinarimonas ramus</name>
    <dbReference type="NCBI Taxonomy" id="690164"/>
    <lineage>
        <taxon>Bacteria</taxon>
        <taxon>Pseudomonadati</taxon>
        <taxon>Pseudomonadota</taxon>
        <taxon>Alphaproteobacteria</taxon>
        <taxon>Hyphomicrobiales</taxon>
        <taxon>Salinarimonadaceae</taxon>
        <taxon>Salinarimonas</taxon>
    </lineage>
</organism>
<dbReference type="AlphaFoldDB" id="A0A917Q502"/>
<name>A0A917Q502_9HYPH</name>
<evidence type="ECO:0000313" key="2">
    <source>
        <dbReference type="EMBL" id="GGK22679.1"/>
    </source>
</evidence>
<evidence type="ECO:0008006" key="4">
    <source>
        <dbReference type="Google" id="ProtNLM"/>
    </source>
</evidence>